<dbReference type="AlphaFoldDB" id="A0A4P9WHE5"/>
<sequence>MVLTWPVGATNSPCSVHARRSTVNRNHGRNNHAGGREEKTSSISTKTFISDAPPRPFYKGDSAPLRSRRKVECGSYALKTACPVGGGETMDWRKFRMHPPRLEAALPNLQVIEISGRGDVSFLTASLVRIRLPLRRLVLTADHVGLLGDLPAAGSPYDALASLEDHPPLTVLMLCSIESCGHEGQVSSASISNTAALSAETLSSASPNDVSTPLLDVLFLEGYRWDRPAGEVNLSEIMFIANLIGGCPHLHHVYLNVALLREHDPYLPSLLDHQSHERSLPASLPKAEVSDFLTAVGVNLTIPATLTLGYSSPSLRLRPSGSVDRCCHLKLP</sequence>
<protein>
    <submittedName>
        <fullName evidence="2">Uncharacterized protein</fullName>
    </submittedName>
</protein>
<dbReference type="EMBL" id="KZ995800">
    <property type="protein sequence ID" value="RKO89956.1"/>
    <property type="molecule type" value="Genomic_DNA"/>
</dbReference>
<organism evidence="2 3">
    <name type="scientific">Blyttiomyces helicus</name>
    <dbReference type="NCBI Taxonomy" id="388810"/>
    <lineage>
        <taxon>Eukaryota</taxon>
        <taxon>Fungi</taxon>
        <taxon>Fungi incertae sedis</taxon>
        <taxon>Chytridiomycota</taxon>
        <taxon>Chytridiomycota incertae sedis</taxon>
        <taxon>Chytridiomycetes</taxon>
        <taxon>Chytridiomycetes incertae sedis</taxon>
        <taxon>Blyttiomyces</taxon>
    </lineage>
</organism>
<accession>A0A4P9WHE5</accession>
<gene>
    <name evidence="2" type="ORF">BDK51DRAFT_50133</name>
</gene>
<evidence type="ECO:0000256" key="1">
    <source>
        <dbReference type="SAM" id="MobiDB-lite"/>
    </source>
</evidence>
<dbReference type="Proteomes" id="UP000269721">
    <property type="component" value="Unassembled WGS sequence"/>
</dbReference>
<name>A0A4P9WHE5_9FUNG</name>
<keyword evidence="3" id="KW-1185">Reference proteome</keyword>
<evidence type="ECO:0000313" key="3">
    <source>
        <dbReference type="Proteomes" id="UP000269721"/>
    </source>
</evidence>
<proteinExistence type="predicted"/>
<reference evidence="3" key="1">
    <citation type="journal article" date="2018" name="Nat. Microbiol.">
        <title>Leveraging single-cell genomics to expand the fungal tree of life.</title>
        <authorList>
            <person name="Ahrendt S.R."/>
            <person name="Quandt C.A."/>
            <person name="Ciobanu D."/>
            <person name="Clum A."/>
            <person name="Salamov A."/>
            <person name="Andreopoulos B."/>
            <person name="Cheng J.F."/>
            <person name="Woyke T."/>
            <person name="Pelin A."/>
            <person name="Henrissat B."/>
            <person name="Reynolds N.K."/>
            <person name="Benny G.L."/>
            <person name="Smith M.E."/>
            <person name="James T.Y."/>
            <person name="Grigoriev I.V."/>
        </authorList>
    </citation>
    <scope>NUCLEOTIDE SEQUENCE [LARGE SCALE GENOMIC DNA]</scope>
</reference>
<feature type="compositionally biased region" description="Basic residues" evidence="1">
    <location>
        <begin position="19"/>
        <end position="30"/>
    </location>
</feature>
<feature type="region of interest" description="Disordered" evidence="1">
    <location>
        <begin position="19"/>
        <end position="42"/>
    </location>
</feature>
<evidence type="ECO:0000313" key="2">
    <source>
        <dbReference type="EMBL" id="RKO89956.1"/>
    </source>
</evidence>